<evidence type="ECO:0000313" key="3">
    <source>
        <dbReference type="EMBL" id="GAA4020757.1"/>
    </source>
</evidence>
<keyword evidence="2" id="KW-0732">Signal</keyword>
<reference evidence="4" key="1">
    <citation type="journal article" date="2019" name="Int. J. Syst. Evol. Microbiol.">
        <title>The Global Catalogue of Microorganisms (GCM) 10K type strain sequencing project: providing services to taxonomists for standard genome sequencing and annotation.</title>
        <authorList>
            <consortium name="The Broad Institute Genomics Platform"/>
            <consortium name="The Broad Institute Genome Sequencing Center for Infectious Disease"/>
            <person name="Wu L."/>
            <person name="Ma J."/>
        </authorList>
    </citation>
    <scope>NUCLEOTIDE SEQUENCE [LARGE SCALE GENOMIC DNA]</scope>
    <source>
        <strain evidence="4">JCM 16673</strain>
    </source>
</reference>
<keyword evidence="4" id="KW-1185">Reference proteome</keyword>
<proteinExistence type="inferred from homology"/>
<comment type="caution">
    <text evidence="3">The sequence shown here is derived from an EMBL/GenBank/DDBJ whole genome shotgun (WGS) entry which is preliminary data.</text>
</comment>
<dbReference type="Proteomes" id="UP001501353">
    <property type="component" value="Unassembled WGS sequence"/>
</dbReference>
<accession>A0ABP7T4K7</accession>
<protein>
    <submittedName>
        <fullName evidence="3">Efflux transporter outer membrane subunit</fullName>
    </submittedName>
</protein>
<name>A0ABP7T4K7_9BURK</name>
<dbReference type="InterPro" id="IPR010131">
    <property type="entry name" value="MdtP/NodT-like"/>
</dbReference>
<feature type="chain" id="PRO_5044957789" evidence="2">
    <location>
        <begin position="22"/>
        <end position="461"/>
    </location>
</feature>
<sequence>MNSLTLCALLLLGGCAITPPAARVAMPAAPQWIAPLPHNGSVTDLAQWWQQQGDPLLVRLIEAGQAVSPTVASAASRIGQARAVRVSAGAALAPTLDAAASASRSSAQPGVPLGTVAQVALQASWEIDLFGARRLARDSAQARLDGAQAGWHDARVSVAADIANQYYALRACRQLLDVTSADATSRSETARLSQLSANAGFVAPATAALARASAAEASSRVTQQQALCDIDVKVLVALTAIAEPDLRQQLASTTSSLLLAAPIAITSLPAQTLSQRPDVFNAEREVAAASAAVGTAQAQRYPRLTLAGSIGAGAFRANGVTTDAPTWTIGPLALSLPVFDGGTRAANVDAAAAAYDEAVALYRARVRQAVREVEEALVNLDSTRARSADAGLAVDGYRASFAGTESRYRSGLASLVELEDARRLRLAAELTQVSLQQQRSAAWIALYRAAGGGWRNPDFKE</sequence>
<comment type="similarity">
    <text evidence="1 2">Belongs to the outer membrane factor (OMF) (TC 1.B.17) family.</text>
</comment>
<keyword evidence="2" id="KW-1134">Transmembrane beta strand</keyword>
<organism evidence="3 4">
    <name type="scientific">Actimicrobium antarcticum</name>
    <dbReference type="NCBI Taxonomy" id="1051899"/>
    <lineage>
        <taxon>Bacteria</taxon>
        <taxon>Pseudomonadati</taxon>
        <taxon>Pseudomonadota</taxon>
        <taxon>Betaproteobacteria</taxon>
        <taxon>Burkholderiales</taxon>
        <taxon>Oxalobacteraceae</taxon>
        <taxon>Actimicrobium</taxon>
    </lineage>
</organism>
<dbReference type="NCBIfam" id="TIGR01845">
    <property type="entry name" value="outer_NodT"/>
    <property type="match status" value="1"/>
</dbReference>
<evidence type="ECO:0000256" key="1">
    <source>
        <dbReference type="ARBA" id="ARBA00007613"/>
    </source>
</evidence>
<dbReference type="Gene3D" id="1.20.1600.10">
    <property type="entry name" value="Outer membrane efflux proteins (OEP)"/>
    <property type="match status" value="1"/>
</dbReference>
<dbReference type="Pfam" id="PF02321">
    <property type="entry name" value="OEP"/>
    <property type="match status" value="2"/>
</dbReference>
<keyword evidence="2" id="KW-0812">Transmembrane</keyword>
<feature type="signal peptide" evidence="2">
    <location>
        <begin position="1"/>
        <end position="21"/>
    </location>
</feature>
<keyword evidence="2" id="KW-0449">Lipoprotein</keyword>
<dbReference type="InterPro" id="IPR003423">
    <property type="entry name" value="OMP_efflux"/>
</dbReference>
<keyword evidence="2" id="KW-0564">Palmitate</keyword>
<comment type="subcellular location">
    <subcellularLocation>
        <location evidence="2">Cell membrane</location>
        <topology evidence="2">Lipid-anchor</topology>
    </subcellularLocation>
</comment>
<evidence type="ECO:0000313" key="4">
    <source>
        <dbReference type="Proteomes" id="UP001501353"/>
    </source>
</evidence>
<dbReference type="PANTHER" id="PTHR30203:SF29">
    <property type="entry name" value="PROTEIN CYAE"/>
    <property type="match status" value="1"/>
</dbReference>
<keyword evidence="2" id="KW-0472">Membrane</keyword>
<evidence type="ECO:0000256" key="2">
    <source>
        <dbReference type="RuleBase" id="RU362097"/>
    </source>
</evidence>
<dbReference type="SUPFAM" id="SSF56954">
    <property type="entry name" value="Outer membrane efflux proteins (OEP)"/>
    <property type="match status" value="1"/>
</dbReference>
<gene>
    <name evidence="3" type="ORF">GCM10022212_16840</name>
</gene>
<dbReference type="Gene3D" id="2.20.200.10">
    <property type="entry name" value="Outer membrane efflux proteins (OEP)"/>
    <property type="match status" value="1"/>
</dbReference>
<dbReference type="PANTHER" id="PTHR30203">
    <property type="entry name" value="OUTER MEMBRANE CATION EFFLUX PROTEIN"/>
    <property type="match status" value="1"/>
</dbReference>
<dbReference type="RefSeq" id="WP_344762843.1">
    <property type="nucleotide sequence ID" value="NZ_BAAAZE010000008.1"/>
</dbReference>
<dbReference type="EMBL" id="BAAAZE010000008">
    <property type="protein sequence ID" value="GAA4020757.1"/>
    <property type="molecule type" value="Genomic_DNA"/>
</dbReference>